<gene>
    <name evidence="1" type="ORF">Zmor_011039</name>
</gene>
<proteinExistence type="predicted"/>
<comment type="caution">
    <text evidence="1">The sequence shown here is derived from an EMBL/GenBank/DDBJ whole genome shotgun (WGS) entry which is preliminary data.</text>
</comment>
<name>A0AA38MKI3_9CUCU</name>
<evidence type="ECO:0000313" key="2">
    <source>
        <dbReference type="Proteomes" id="UP001168821"/>
    </source>
</evidence>
<dbReference type="EMBL" id="JALNTZ010000003">
    <property type="protein sequence ID" value="KAJ3659349.1"/>
    <property type="molecule type" value="Genomic_DNA"/>
</dbReference>
<keyword evidence="2" id="KW-1185">Reference proteome</keyword>
<accession>A0AA38MKI3</accession>
<organism evidence="1 2">
    <name type="scientific">Zophobas morio</name>
    <dbReference type="NCBI Taxonomy" id="2755281"/>
    <lineage>
        <taxon>Eukaryota</taxon>
        <taxon>Metazoa</taxon>
        <taxon>Ecdysozoa</taxon>
        <taxon>Arthropoda</taxon>
        <taxon>Hexapoda</taxon>
        <taxon>Insecta</taxon>
        <taxon>Pterygota</taxon>
        <taxon>Neoptera</taxon>
        <taxon>Endopterygota</taxon>
        <taxon>Coleoptera</taxon>
        <taxon>Polyphaga</taxon>
        <taxon>Cucujiformia</taxon>
        <taxon>Tenebrionidae</taxon>
        <taxon>Zophobas</taxon>
    </lineage>
</organism>
<dbReference type="AlphaFoldDB" id="A0AA38MKI3"/>
<reference evidence="1" key="1">
    <citation type="journal article" date="2023" name="G3 (Bethesda)">
        <title>Whole genome assemblies of Zophobas morio and Tenebrio molitor.</title>
        <authorList>
            <person name="Kaur S."/>
            <person name="Stinson S.A."/>
            <person name="diCenzo G.C."/>
        </authorList>
    </citation>
    <scope>NUCLEOTIDE SEQUENCE</scope>
    <source>
        <strain evidence="1">QUZm001</strain>
    </source>
</reference>
<evidence type="ECO:0000313" key="1">
    <source>
        <dbReference type="EMBL" id="KAJ3659349.1"/>
    </source>
</evidence>
<protein>
    <submittedName>
        <fullName evidence="1">Uncharacterized protein</fullName>
    </submittedName>
</protein>
<sequence length="83" mass="8859">MRCPGTTPMGFLVHAAMMGDSSSVTAAGQRLLKKEPGSGDGNISRRTTWLFKWEPPSGAVSGVQTMGEVQSSQIHSSRVRVIL</sequence>
<dbReference type="Proteomes" id="UP001168821">
    <property type="component" value="Unassembled WGS sequence"/>
</dbReference>